<evidence type="ECO:0000259" key="1">
    <source>
        <dbReference type="Pfam" id="PF01609"/>
    </source>
</evidence>
<organism evidence="3 4">
    <name type="scientific">Xanthomonas nasturtii</name>
    <dbReference type="NCBI Taxonomy" id="1843581"/>
    <lineage>
        <taxon>Bacteria</taxon>
        <taxon>Pseudomonadati</taxon>
        <taxon>Pseudomonadota</taxon>
        <taxon>Gammaproteobacteria</taxon>
        <taxon>Lysobacterales</taxon>
        <taxon>Lysobacteraceae</taxon>
        <taxon>Xanthomonas</taxon>
    </lineage>
</organism>
<dbReference type="AlphaFoldDB" id="A0A3E1KFK6"/>
<gene>
    <name evidence="3" type="ORF">DZD52_16840</name>
</gene>
<sequence length="254" mass="29035">MEITPAQFSLIEQCLPRQRGNVGMTNLQVVNAILYVAEHGCKWRGLPKRFGNWHTVYTRMNRWAKAGVLDRMFAELQKSQIVRIKIEAVSLDSTSIKVHPDGTGAFKKNGPQSIGKSRGGWNTKIHMVAADARTAITFGLTPGNAHDAPAGRTLLEHLGPVERPIHLLMDRAYEGNETRQLALDLGYVPVVPPKANRVEPWEYDREMYKRRNEVERLFRRLKGYRRIFSRFEKLDVMFLGFLSFILVVDGLRMC</sequence>
<feature type="domain" description="Transposase IS4-like" evidence="1">
    <location>
        <begin position="87"/>
        <end position="237"/>
    </location>
</feature>
<dbReference type="Pfam" id="PF01609">
    <property type="entry name" value="DDE_Tnp_1"/>
    <property type="match status" value="1"/>
</dbReference>
<dbReference type="PANTHER" id="PTHR30007:SF1">
    <property type="entry name" value="BLR1914 PROTEIN"/>
    <property type="match status" value="1"/>
</dbReference>
<dbReference type="Proteomes" id="UP000259570">
    <property type="component" value="Unassembled WGS sequence"/>
</dbReference>
<evidence type="ECO:0000259" key="2">
    <source>
        <dbReference type="Pfam" id="PF13340"/>
    </source>
</evidence>
<dbReference type="GeneID" id="97213636"/>
<dbReference type="InterPro" id="IPR025161">
    <property type="entry name" value="IS402-like_dom"/>
</dbReference>
<dbReference type="InterPro" id="IPR002559">
    <property type="entry name" value="Transposase_11"/>
</dbReference>
<feature type="domain" description="Insertion element IS402-like" evidence="2">
    <location>
        <begin position="4"/>
        <end position="73"/>
    </location>
</feature>
<dbReference type="STRING" id="1843581.A7D16_10715"/>
<reference evidence="3 4" key="1">
    <citation type="submission" date="2018-08" db="EMBL/GenBank/DDBJ databases">
        <title>Genome sequencing of X. nasturtii WHRI 8984.</title>
        <authorList>
            <person name="Studholme D.J."/>
            <person name="Mchugh J."/>
            <person name="Vicente J."/>
        </authorList>
    </citation>
    <scope>NUCLEOTIDE SEQUENCE [LARGE SCALE GENOMIC DNA]</scope>
    <source>
        <strain evidence="3 4">WHRI 8984</strain>
    </source>
</reference>
<dbReference type="GO" id="GO:0004803">
    <property type="term" value="F:transposase activity"/>
    <property type="evidence" value="ECO:0007669"/>
    <property type="project" value="InterPro"/>
</dbReference>
<dbReference type="OrthoDB" id="1551210at2"/>
<accession>A0A3E1KFK6</accession>
<dbReference type="RefSeq" id="WP_116906511.1">
    <property type="nucleotide sequence ID" value="NZ_CP142004.2"/>
</dbReference>
<dbReference type="EMBL" id="QUZM01000042">
    <property type="protein sequence ID" value="RFF37388.1"/>
    <property type="molecule type" value="Genomic_DNA"/>
</dbReference>
<evidence type="ECO:0000313" key="3">
    <source>
        <dbReference type="EMBL" id="RFF37388.1"/>
    </source>
</evidence>
<dbReference type="NCBIfam" id="NF033580">
    <property type="entry name" value="transpos_IS5_3"/>
    <property type="match status" value="1"/>
</dbReference>
<dbReference type="Pfam" id="PF13340">
    <property type="entry name" value="DUF4096"/>
    <property type="match status" value="1"/>
</dbReference>
<protein>
    <submittedName>
        <fullName evidence="3">IS5 family transposase</fullName>
    </submittedName>
</protein>
<dbReference type="GO" id="GO:0006313">
    <property type="term" value="P:DNA transposition"/>
    <property type="evidence" value="ECO:0007669"/>
    <property type="project" value="InterPro"/>
</dbReference>
<proteinExistence type="predicted"/>
<comment type="caution">
    <text evidence="3">The sequence shown here is derived from an EMBL/GenBank/DDBJ whole genome shotgun (WGS) entry which is preliminary data.</text>
</comment>
<name>A0A3E1KFK6_9XANT</name>
<dbReference type="PANTHER" id="PTHR30007">
    <property type="entry name" value="PHP DOMAIN PROTEIN"/>
    <property type="match status" value="1"/>
</dbReference>
<dbReference type="GO" id="GO:0003677">
    <property type="term" value="F:DNA binding"/>
    <property type="evidence" value="ECO:0007669"/>
    <property type="project" value="InterPro"/>
</dbReference>
<evidence type="ECO:0000313" key="4">
    <source>
        <dbReference type="Proteomes" id="UP000259570"/>
    </source>
</evidence>